<evidence type="ECO:0000256" key="2">
    <source>
        <dbReference type="SAM" id="Phobius"/>
    </source>
</evidence>
<dbReference type="EMBL" id="CP011371">
    <property type="protein sequence ID" value="AKJ27004.1"/>
    <property type="molecule type" value="Genomic_DNA"/>
</dbReference>
<protein>
    <submittedName>
        <fullName evidence="3">Uncharacterized protein</fullName>
    </submittedName>
</protein>
<accession>A0A0G3BCB2</accession>
<dbReference type="Proteomes" id="UP000035352">
    <property type="component" value="Chromosome"/>
</dbReference>
<sequence>MVLEILFIGGLLGLGLVALLTGHPVGALVCGGLALLMIWWTRRRRPHRRRHRDDGEAGGGDWELPSLSGLDADD</sequence>
<gene>
    <name evidence="3" type="ORF">AAW51_0313</name>
</gene>
<keyword evidence="2" id="KW-1133">Transmembrane helix</keyword>
<organism evidence="3 4">
    <name type="scientific">Caldimonas brevitalea</name>
    <dbReference type="NCBI Taxonomy" id="413882"/>
    <lineage>
        <taxon>Bacteria</taxon>
        <taxon>Pseudomonadati</taxon>
        <taxon>Pseudomonadota</taxon>
        <taxon>Betaproteobacteria</taxon>
        <taxon>Burkholderiales</taxon>
        <taxon>Sphaerotilaceae</taxon>
        <taxon>Caldimonas</taxon>
    </lineage>
</organism>
<dbReference type="AlphaFoldDB" id="A0A0G3BCB2"/>
<dbReference type="STRING" id="413882.AAW51_0313"/>
<keyword evidence="4" id="KW-1185">Reference proteome</keyword>
<feature type="transmembrane region" description="Helical" evidence="2">
    <location>
        <begin position="12"/>
        <end position="40"/>
    </location>
</feature>
<name>A0A0G3BCB2_9BURK</name>
<feature type="region of interest" description="Disordered" evidence="1">
    <location>
        <begin position="45"/>
        <end position="74"/>
    </location>
</feature>
<dbReference type="KEGG" id="pbh:AAW51_0313"/>
<evidence type="ECO:0000313" key="4">
    <source>
        <dbReference type="Proteomes" id="UP000035352"/>
    </source>
</evidence>
<reference evidence="3 4" key="1">
    <citation type="submission" date="2015-05" db="EMBL/GenBank/DDBJ databases">
        <authorList>
            <person name="Tang B."/>
            <person name="Yu Y."/>
        </authorList>
    </citation>
    <scope>NUCLEOTIDE SEQUENCE [LARGE SCALE GENOMIC DNA]</scope>
    <source>
        <strain evidence="3 4">DSM 7029</strain>
    </source>
</reference>
<proteinExistence type="predicted"/>
<keyword evidence="2" id="KW-0812">Transmembrane</keyword>
<evidence type="ECO:0000256" key="1">
    <source>
        <dbReference type="SAM" id="MobiDB-lite"/>
    </source>
</evidence>
<dbReference type="RefSeq" id="WP_047193220.1">
    <property type="nucleotide sequence ID" value="NZ_CP011371.1"/>
</dbReference>
<keyword evidence="2" id="KW-0472">Membrane</keyword>
<evidence type="ECO:0000313" key="3">
    <source>
        <dbReference type="EMBL" id="AKJ27004.1"/>
    </source>
</evidence>